<protein>
    <recommendedName>
        <fullName evidence="1">RRXRR domain-containing protein</fullName>
    </recommendedName>
</protein>
<evidence type="ECO:0000259" key="1">
    <source>
        <dbReference type="Pfam" id="PF14239"/>
    </source>
</evidence>
<comment type="caution">
    <text evidence="2">The sequence shown here is derived from an EMBL/GenBank/DDBJ whole genome shotgun (WGS) entry which is preliminary data.</text>
</comment>
<evidence type="ECO:0000313" key="2">
    <source>
        <dbReference type="EMBL" id="KYC38031.1"/>
    </source>
</evidence>
<proteinExistence type="predicted"/>
<keyword evidence="3" id="KW-1185">Reference proteome</keyword>
<name>A0A139X002_9CYAN</name>
<dbReference type="Proteomes" id="UP000076925">
    <property type="component" value="Unassembled WGS sequence"/>
</dbReference>
<evidence type="ECO:0000313" key="3">
    <source>
        <dbReference type="Proteomes" id="UP000076925"/>
    </source>
</evidence>
<dbReference type="AlphaFoldDB" id="A0A139X002"/>
<gene>
    <name evidence="2" type="ORF">WA1_37365</name>
</gene>
<dbReference type="STRING" id="128403.WA1_37365"/>
<dbReference type="InterPro" id="IPR025938">
    <property type="entry name" value="RRXRR_dom"/>
</dbReference>
<sequence>MFVPVVDKNNRPLMPTTCARAKRWIKSGKATPFFKKGVFCVRLNQEPSNRNTQPIAVGLDPGSKREGYTVKSKAHTYLNIQTHAIDWVKDHVDTRRNMRRARRYRHTPCRRNRKNRLVNKQKLPPSTRSRWQWKLRICKWLVQIFPVSVFVVEDIKAKTWKKARKWNSMFSPLEVGKKWFYSEIEQLAHLEIKQGAETYEMRQNLGLKKSKNKLSNKFDAHCVDSWVLANWFVGGHVNPDNTKLIEVIPLEFHRRQLHRLQHQAGHMRPRYGGTISDGFKRGSIIKHPKYGFCYVGGWQEFPTKKDPNRKTISLHALATGKRLTQNALSKDCKFCAYSSWRATPDKSG</sequence>
<organism evidence="2 3">
    <name type="scientific">Scytonema hofmannii PCC 7110</name>
    <dbReference type="NCBI Taxonomy" id="128403"/>
    <lineage>
        <taxon>Bacteria</taxon>
        <taxon>Bacillati</taxon>
        <taxon>Cyanobacteriota</taxon>
        <taxon>Cyanophyceae</taxon>
        <taxon>Nostocales</taxon>
        <taxon>Scytonemataceae</taxon>
        <taxon>Scytonema</taxon>
    </lineage>
</organism>
<dbReference type="EMBL" id="ANNX02000042">
    <property type="protein sequence ID" value="KYC38031.1"/>
    <property type="molecule type" value="Genomic_DNA"/>
</dbReference>
<dbReference type="OrthoDB" id="425637at2"/>
<feature type="domain" description="RRXRR" evidence="1">
    <location>
        <begin position="3"/>
        <end position="157"/>
    </location>
</feature>
<reference evidence="2 3" key="1">
    <citation type="journal article" date="2013" name="Genome Biol. Evol.">
        <title>Genomes of Stigonematalean cyanobacteria (subsection V) and the evolution of oxygenic photosynthesis from prokaryotes to plastids.</title>
        <authorList>
            <person name="Dagan T."/>
            <person name="Roettger M."/>
            <person name="Stucken K."/>
            <person name="Landan G."/>
            <person name="Koch R."/>
            <person name="Major P."/>
            <person name="Gould S.B."/>
            <person name="Goremykin V.V."/>
            <person name="Rippka R."/>
            <person name="Tandeau de Marsac N."/>
            <person name="Gugger M."/>
            <person name="Lockhart P.J."/>
            <person name="Allen J.F."/>
            <person name="Brune I."/>
            <person name="Maus I."/>
            <person name="Puhler A."/>
            <person name="Martin W.F."/>
        </authorList>
    </citation>
    <scope>NUCLEOTIDE SEQUENCE [LARGE SCALE GENOMIC DNA]</scope>
    <source>
        <strain evidence="2 3">PCC 7110</strain>
    </source>
</reference>
<accession>A0A139X002</accession>
<dbReference type="Pfam" id="PF14239">
    <property type="entry name" value="RRXRR"/>
    <property type="match status" value="1"/>
</dbReference>
<dbReference type="RefSeq" id="WP_017749291.1">
    <property type="nucleotide sequence ID" value="NZ_KQ976354.1"/>
</dbReference>